<accession>A0ACD2UDM1</accession>
<name>A0ACD2UDM1_9PSED</name>
<sequence>MSSARHDYQQFLGWLHRAERGVSEDARRLANLVEENFDRVAACPRTQSKRSVALVVIAREGLTTVSCDAPEGARILRTNVWQWSGLSSLTIGPFRGFRVPETFEFPRRITMFYGPNGSGKTSLCEALELSLLGTVDEASAKRITPQRYFANVHEGRFQSPALAVLDVAGQVSQVVPHSEAYRFCFIEKNRIENFSRIAAKTAGEKKDLIASLFGMQQFHDFVSHFNESLDSQLSLVSVHELGLNTRRAALQRDQETVDGEASAIRALEAEEAAYAEAFKPGLSYTQLLEMLGNDQAPGRLQILNAQLDAPTPPIFGISSSALVEAYRAAESEHIRLEQVSARLAEKTGETSFFNLYNALLELQEGTPDNCPACGTPLHGDFHATRNPYTHAQDGLDALRELAALQNDQAGIRRAWDTASRSLEAVLHAFAQRIGATAANQDERVRHLHSPGVDHGVAWWRPSFTTGADGKSIAQKIVDMANEYEACDVRTNELLASRQGLVNERELLVRAGQIAAGFTARRAELARQIAETRQAIEAFDQSNAALIEAAEQESDRVAFDRRIKAAYEDFLRLLRQFRAELPGTLIAGLNTTALEIYNEFNRRDHEGDKLAALHLPTDEEGRIELSFCAAAQKKVDALHVLSEGHVRCLGVAILLAKALHVQAPTIIFDDAINAIDTEHREGIREAVFQSDRFANTQIIVTCHSSEFIKDLQNHVESKEWTAYYFMPHIGDYRPRVKGNEHTFNYLAQARAALDMGDWRNALGASRQNLEVFSDRVWKWLGKNDLGMLTVPLAGRGAEPALRNLCEALKKRLDDSKTFIHPDKPGVVQGLGAVLGVPAPSNVWLYLNKGIHEEANRDDYDQHLVRIIVETLEAMNQLQLRTMPAALANVAQAAVEAAIAVNAQGQGRNHQAG</sequence>
<proteinExistence type="predicted"/>
<reference evidence="1" key="1">
    <citation type="submission" date="2017-05" db="EMBL/GenBank/DDBJ databases">
        <authorList>
            <person name="Varghese N."/>
            <person name="Submissions S."/>
        </authorList>
    </citation>
    <scope>NUCLEOTIDE SEQUENCE</scope>
    <source>
        <strain evidence="1">LMG 28168</strain>
    </source>
</reference>
<protein>
    <submittedName>
        <fullName evidence="1">RecF/RecN/SMC N terminal domain-containing protein</fullName>
    </submittedName>
</protein>
<gene>
    <name evidence="1" type="ORF">SAMN04488483_5436</name>
</gene>
<dbReference type="Proteomes" id="UP001158048">
    <property type="component" value="Unassembled WGS sequence"/>
</dbReference>
<keyword evidence="2" id="KW-1185">Reference proteome</keyword>
<comment type="caution">
    <text evidence="1">The sequence shown here is derived from an EMBL/GenBank/DDBJ whole genome shotgun (WGS) entry which is preliminary data.</text>
</comment>
<evidence type="ECO:0000313" key="2">
    <source>
        <dbReference type="Proteomes" id="UP001158048"/>
    </source>
</evidence>
<organism evidence="1 2">
    <name type="scientific">Pseudomonas helmanticensis</name>
    <dbReference type="NCBI Taxonomy" id="1471381"/>
    <lineage>
        <taxon>Bacteria</taxon>
        <taxon>Pseudomonadati</taxon>
        <taxon>Pseudomonadota</taxon>
        <taxon>Gammaproteobacteria</taxon>
        <taxon>Pseudomonadales</taxon>
        <taxon>Pseudomonadaceae</taxon>
        <taxon>Pseudomonas</taxon>
    </lineage>
</organism>
<evidence type="ECO:0000313" key="1">
    <source>
        <dbReference type="EMBL" id="SMQ30461.1"/>
    </source>
</evidence>
<dbReference type="EMBL" id="FXUY01000002">
    <property type="protein sequence ID" value="SMQ30461.1"/>
    <property type="molecule type" value="Genomic_DNA"/>
</dbReference>